<keyword evidence="2" id="KW-1185">Reference proteome</keyword>
<dbReference type="AlphaFoldDB" id="A0AAD3XIV3"/>
<comment type="caution">
    <text evidence="1">The sequence shown here is derived from an EMBL/GenBank/DDBJ whole genome shotgun (WGS) entry which is preliminary data.</text>
</comment>
<name>A0AAD3XIV3_NEPGR</name>
<accession>A0AAD3XIV3</accession>
<proteinExistence type="predicted"/>
<dbReference type="Proteomes" id="UP001279734">
    <property type="component" value="Unassembled WGS sequence"/>
</dbReference>
<evidence type="ECO:0000313" key="1">
    <source>
        <dbReference type="EMBL" id="GMH06222.1"/>
    </source>
</evidence>
<dbReference type="EMBL" id="BSYO01000006">
    <property type="protein sequence ID" value="GMH06222.1"/>
    <property type="molecule type" value="Genomic_DNA"/>
</dbReference>
<reference evidence="1" key="1">
    <citation type="submission" date="2023-05" db="EMBL/GenBank/DDBJ databases">
        <title>Nepenthes gracilis genome sequencing.</title>
        <authorList>
            <person name="Fukushima K."/>
        </authorList>
    </citation>
    <scope>NUCLEOTIDE SEQUENCE</scope>
    <source>
        <strain evidence="1">SING2019-196</strain>
    </source>
</reference>
<evidence type="ECO:0000313" key="2">
    <source>
        <dbReference type="Proteomes" id="UP001279734"/>
    </source>
</evidence>
<protein>
    <submittedName>
        <fullName evidence="1">Uncharacterized protein</fullName>
    </submittedName>
</protein>
<gene>
    <name evidence="1" type="ORF">Nepgr_008062</name>
</gene>
<organism evidence="1 2">
    <name type="scientific">Nepenthes gracilis</name>
    <name type="common">Slender pitcher plant</name>
    <dbReference type="NCBI Taxonomy" id="150966"/>
    <lineage>
        <taxon>Eukaryota</taxon>
        <taxon>Viridiplantae</taxon>
        <taxon>Streptophyta</taxon>
        <taxon>Embryophyta</taxon>
        <taxon>Tracheophyta</taxon>
        <taxon>Spermatophyta</taxon>
        <taxon>Magnoliopsida</taxon>
        <taxon>eudicotyledons</taxon>
        <taxon>Gunneridae</taxon>
        <taxon>Pentapetalae</taxon>
        <taxon>Caryophyllales</taxon>
        <taxon>Nepenthaceae</taxon>
        <taxon>Nepenthes</taxon>
    </lineage>
</organism>
<sequence>MKWIDFKFRPSTKVPDSMPSPGDGKNLRPRKYGLLKHESLLAPDAPLTGGWRGLPECGKAYAYCRHMLLQVLMLFLAIVDDCWIGNINCVVVGVSGVVDAVLKLVFATQCWRIVVFTQLTPLFP</sequence>